<sequence length="43" mass="4997">MLLAFDSLKRWHLIDSFNGPTYDVVDKGIHYNVAFIASEFCYV</sequence>
<gene>
    <name evidence="1" type="ORF">BCO_0900047</name>
</gene>
<protein>
    <submittedName>
        <fullName evidence="1">Uncharacterized protein</fullName>
    </submittedName>
</protein>
<reference evidence="1" key="1">
    <citation type="submission" date="2013-04" db="EMBL/GenBank/DDBJ databases">
        <title>Comparative Genomics of Relapsing Fever Spirochetes.</title>
        <authorList>
            <person name="Schwan T.G."/>
            <person name="Raffel S.J."/>
            <person name="Porcella S.F."/>
            <person name="Martens C.A."/>
            <person name="Bruno D.P."/>
            <person name="Ricklefs S.M."/>
            <person name="Barbian K.B."/>
        </authorList>
    </citation>
    <scope>NUCLEOTIDE SEQUENCE</scope>
    <source>
        <strain evidence="1">Co53</strain>
        <plasmid evidence="1">unnamed</plasmid>
    </source>
</reference>
<name>W5SWE8_9SPIR</name>
<keyword evidence="1" id="KW-0614">Plasmid</keyword>
<organism evidence="1">
    <name type="scientific">Borrelia coriaceae ATCC 43381</name>
    <dbReference type="NCBI Taxonomy" id="1408429"/>
    <lineage>
        <taxon>Bacteria</taxon>
        <taxon>Pseudomonadati</taxon>
        <taxon>Spirochaetota</taxon>
        <taxon>Spirochaetia</taxon>
        <taxon>Spirochaetales</taxon>
        <taxon>Borreliaceae</taxon>
        <taxon>Borrelia</taxon>
    </lineage>
</organism>
<dbReference type="HOGENOM" id="CLU_218263_0_0_12"/>
<evidence type="ECO:0000313" key="1">
    <source>
        <dbReference type="EMBL" id="AHH11212.1"/>
    </source>
</evidence>
<proteinExistence type="predicted"/>
<dbReference type="RefSeq" id="WP_277813758.1">
    <property type="nucleotide sequence ID" value="NZ_CP005747.1"/>
</dbReference>
<dbReference type="EMBL" id="CP005747">
    <property type="protein sequence ID" value="AHH11212.1"/>
    <property type="molecule type" value="Genomic_DNA"/>
</dbReference>
<accession>W5SWE8</accession>
<geneLocation type="plasmid" evidence="1">
    <name>unnamed</name>
</geneLocation>
<dbReference type="AlphaFoldDB" id="W5SWE8"/>